<name>A0A8X6U576_NEPPI</name>
<sequence length="286" mass="34223">MSTDYIARLLTLRKINFSPNEMAYITRMRNAIKFQIASEEECRCFLETFHHQILYKRDEITELQICLDHALSKVVKSHVLLHNGEPFHQWKTITIDNDGFFQIRSEDQRIAEINKKIAENESVDRSLVANFRLNFWSALKDHWPTLRSGERPIFADDILCTFRLTCFADHRYLQLESTWIRVYSYDGPLVLFEKVYVAAYLDDQIRNNRSVNVFKQIVNREVNEKFFNQFEILRAIVSPYYFVLPYQDLRKYARIQMSGWVSQILYHNYKVFYFQSRLDVAMKIVP</sequence>
<comment type="caution">
    <text evidence="1">The sequence shown here is derived from an EMBL/GenBank/DDBJ whole genome shotgun (WGS) entry which is preliminary data.</text>
</comment>
<accession>A0A8X6U576</accession>
<protein>
    <submittedName>
        <fullName evidence="1">Uncharacterized protein</fullName>
    </submittedName>
</protein>
<dbReference type="AlphaFoldDB" id="A0A8X6U576"/>
<evidence type="ECO:0000313" key="1">
    <source>
        <dbReference type="EMBL" id="GFT76137.1"/>
    </source>
</evidence>
<dbReference type="Proteomes" id="UP000887013">
    <property type="component" value="Unassembled WGS sequence"/>
</dbReference>
<organism evidence="1 2">
    <name type="scientific">Nephila pilipes</name>
    <name type="common">Giant wood spider</name>
    <name type="synonym">Nephila maculata</name>
    <dbReference type="NCBI Taxonomy" id="299642"/>
    <lineage>
        <taxon>Eukaryota</taxon>
        <taxon>Metazoa</taxon>
        <taxon>Ecdysozoa</taxon>
        <taxon>Arthropoda</taxon>
        <taxon>Chelicerata</taxon>
        <taxon>Arachnida</taxon>
        <taxon>Araneae</taxon>
        <taxon>Araneomorphae</taxon>
        <taxon>Entelegynae</taxon>
        <taxon>Araneoidea</taxon>
        <taxon>Nephilidae</taxon>
        <taxon>Nephila</taxon>
    </lineage>
</organism>
<evidence type="ECO:0000313" key="2">
    <source>
        <dbReference type="Proteomes" id="UP000887013"/>
    </source>
</evidence>
<reference evidence="1" key="1">
    <citation type="submission" date="2020-08" db="EMBL/GenBank/DDBJ databases">
        <title>Multicomponent nature underlies the extraordinary mechanical properties of spider dragline silk.</title>
        <authorList>
            <person name="Kono N."/>
            <person name="Nakamura H."/>
            <person name="Mori M."/>
            <person name="Yoshida Y."/>
            <person name="Ohtoshi R."/>
            <person name="Malay A.D."/>
            <person name="Moran D.A.P."/>
            <person name="Tomita M."/>
            <person name="Numata K."/>
            <person name="Arakawa K."/>
        </authorList>
    </citation>
    <scope>NUCLEOTIDE SEQUENCE</scope>
</reference>
<keyword evidence="2" id="KW-1185">Reference proteome</keyword>
<proteinExistence type="predicted"/>
<gene>
    <name evidence="1" type="primary">NCL1_56917</name>
    <name evidence="1" type="ORF">NPIL_24951</name>
</gene>
<dbReference type="EMBL" id="BMAW01022077">
    <property type="protein sequence ID" value="GFT76137.1"/>
    <property type="molecule type" value="Genomic_DNA"/>
</dbReference>